<keyword evidence="8" id="KW-0448">Lipopolysaccharide biosynthesis</keyword>
<dbReference type="NCBIfam" id="NF003543">
    <property type="entry name" value="PRK05198.1"/>
    <property type="match status" value="1"/>
</dbReference>
<feature type="domain" description="DAHP synthetase I/KDSA" evidence="10">
    <location>
        <begin position="9"/>
        <end position="274"/>
    </location>
</feature>
<reference evidence="11" key="2">
    <citation type="journal article" date="2021" name="PeerJ">
        <title>Extensive microbial diversity within the chicken gut microbiome revealed by metagenomics and culture.</title>
        <authorList>
            <person name="Gilroy R."/>
            <person name="Ravi A."/>
            <person name="Getino M."/>
            <person name="Pursley I."/>
            <person name="Horton D.L."/>
            <person name="Alikhan N.F."/>
            <person name="Baker D."/>
            <person name="Gharbi K."/>
            <person name="Hall N."/>
            <person name="Watson M."/>
            <person name="Adriaenssens E.M."/>
            <person name="Foster-Nyarko E."/>
            <person name="Jarju S."/>
            <person name="Secka A."/>
            <person name="Antonio M."/>
            <person name="Oren A."/>
            <person name="Chaudhuri R.R."/>
            <person name="La Ragione R."/>
            <person name="Hildebrand F."/>
            <person name="Pallen M.J."/>
        </authorList>
    </citation>
    <scope>NUCLEOTIDE SEQUENCE</scope>
    <source>
        <strain evidence="11">17213</strain>
    </source>
</reference>
<dbReference type="InterPro" id="IPR006218">
    <property type="entry name" value="DAHP1/KDSA"/>
</dbReference>
<evidence type="ECO:0000256" key="3">
    <source>
        <dbReference type="ARBA" id="ARBA00004845"/>
    </source>
</evidence>
<comment type="catalytic activity">
    <reaction evidence="9">
        <text>D-arabinose 5-phosphate + phosphoenolpyruvate + H2O = 3-deoxy-alpha-D-manno-2-octulosonate-8-phosphate + phosphate</text>
        <dbReference type="Rhea" id="RHEA:14053"/>
        <dbReference type="ChEBI" id="CHEBI:15377"/>
        <dbReference type="ChEBI" id="CHEBI:43474"/>
        <dbReference type="ChEBI" id="CHEBI:57693"/>
        <dbReference type="ChEBI" id="CHEBI:58702"/>
        <dbReference type="ChEBI" id="CHEBI:85985"/>
        <dbReference type="EC" id="2.5.1.55"/>
    </reaction>
</comment>
<dbReference type="EMBL" id="JADINH010000168">
    <property type="protein sequence ID" value="MBO8416293.1"/>
    <property type="molecule type" value="Genomic_DNA"/>
</dbReference>
<dbReference type="InterPro" id="IPR006269">
    <property type="entry name" value="KDO8P_synthase"/>
</dbReference>
<dbReference type="SUPFAM" id="SSF51569">
    <property type="entry name" value="Aldolase"/>
    <property type="match status" value="1"/>
</dbReference>
<evidence type="ECO:0000256" key="1">
    <source>
        <dbReference type="ARBA" id="ARBA00004496"/>
    </source>
</evidence>
<proteinExistence type="inferred from homology"/>
<evidence type="ECO:0000256" key="7">
    <source>
        <dbReference type="ARBA" id="ARBA00022679"/>
    </source>
</evidence>
<dbReference type="AlphaFoldDB" id="A0A9D9DC24"/>
<sequence>MLMQCVQVNDIKIANNEPLVVIGGLNVLEDLALARRTCESFMEVCSKYHLPYIFKASFDKANRSSLYSYRGPGLEKGMEIFDALKAEYKVPILTDVHEPYQCDLVAPHVDVLQLPAFLARQTDLVHSMGMTGKVINVKKPQFMAPAQVANILEKFKEAGNEQVMLCERGSQFGYDNLVVDMLGFGVMKMVSNNAPIIFDATHSLQCRAPDAKASGGRRSQLLDLAKAGVALKIAGIFIEAHPDPDKALCDGPSALPLNLLDPVLKQLKELDVVVKNQPEVVIP</sequence>
<comment type="pathway">
    <text evidence="3">Carbohydrate biosynthesis; 3-deoxy-D-manno-octulosonate biosynthesis; 3-deoxy-D-manno-octulosonate from D-ribulose 5-phosphate: step 2/3.</text>
</comment>
<evidence type="ECO:0000256" key="8">
    <source>
        <dbReference type="ARBA" id="ARBA00022985"/>
    </source>
</evidence>
<evidence type="ECO:0000259" key="10">
    <source>
        <dbReference type="Pfam" id="PF00793"/>
    </source>
</evidence>
<dbReference type="Gene3D" id="3.20.20.70">
    <property type="entry name" value="Aldolase class I"/>
    <property type="match status" value="1"/>
</dbReference>
<reference evidence="11" key="1">
    <citation type="submission" date="2020-10" db="EMBL/GenBank/DDBJ databases">
        <authorList>
            <person name="Gilroy R."/>
        </authorList>
    </citation>
    <scope>NUCLEOTIDE SEQUENCE</scope>
    <source>
        <strain evidence="11">17213</strain>
    </source>
</reference>
<dbReference type="EC" id="2.5.1.55" evidence="5"/>
<comment type="subcellular location">
    <subcellularLocation>
        <location evidence="1">Cytoplasm</location>
    </subcellularLocation>
</comment>
<dbReference type="GO" id="GO:0005737">
    <property type="term" value="C:cytoplasm"/>
    <property type="evidence" value="ECO:0007669"/>
    <property type="project" value="UniProtKB-SubCell"/>
</dbReference>
<comment type="pathway">
    <text evidence="2">Bacterial outer membrane biogenesis; lipopolysaccharide biosynthesis.</text>
</comment>
<dbReference type="InterPro" id="IPR013785">
    <property type="entry name" value="Aldolase_TIM"/>
</dbReference>
<evidence type="ECO:0000256" key="2">
    <source>
        <dbReference type="ARBA" id="ARBA00004756"/>
    </source>
</evidence>
<evidence type="ECO:0000313" key="12">
    <source>
        <dbReference type="Proteomes" id="UP000823631"/>
    </source>
</evidence>
<comment type="caution">
    <text evidence="11">The sequence shown here is derived from an EMBL/GenBank/DDBJ whole genome shotgun (WGS) entry which is preliminary data.</text>
</comment>
<dbReference type="GO" id="GO:0008676">
    <property type="term" value="F:3-deoxy-8-phosphooctulonate synthase activity"/>
    <property type="evidence" value="ECO:0007669"/>
    <property type="project" value="UniProtKB-EC"/>
</dbReference>
<evidence type="ECO:0000256" key="4">
    <source>
        <dbReference type="ARBA" id="ARBA00010499"/>
    </source>
</evidence>
<name>A0A9D9DC24_9GAMM</name>
<dbReference type="GO" id="GO:0009103">
    <property type="term" value="P:lipopolysaccharide biosynthetic process"/>
    <property type="evidence" value="ECO:0007669"/>
    <property type="project" value="UniProtKB-KW"/>
</dbReference>
<organism evidence="11 12">
    <name type="scientific">Candidatus Avisuccinivibrio stercorigallinarum</name>
    <dbReference type="NCBI Taxonomy" id="2840704"/>
    <lineage>
        <taxon>Bacteria</taxon>
        <taxon>Pseudomonadati</taxon>
        <taxon>Pseudomonadota</taxon>
        <taxon>Gammaproteobacteria</taxon>
        <taxon>Aeromonadales</taxon>
        <taxon>Succinivibrionaceae</taxon>
        <taxon>Succinivibrionaceae incertae sedis</taxon>
        <taxon>Candidatus Avisuccinivibrio</taxon>
    </lineage>
</organism>
<comment type="similarity">
    <text evidence="4">Belongs to the KdsA family.</text>
</comment>
<accession>A0A9D9DC24</accession>
<gene>
    <name evidence="11" type="primary">kdsA</name>
    <name evidence="11" type="ORF">IAB19_07945</name>
</gene>
<evidence type="ECO:0000313" key="11">
    <source>
        <dbReference type="EMBL" id="MBO8416293.1"/>
    </source>
</evidence>
<evidence type="ECO:0000256" key="9">
    <source>
        <dbReference type="ARBA" id="ARBA00049112"/>
    </source>
</evidence>
<dbReference type="Proteomes" id="UP000823631">
    <property type="component" value="Unassembled WGS sequence"/>
</dbReference>
<keyword evidence="7 11" id="KW-0808">Transferase</keyword>
<dbReference type="Pfam" id="PF00793">
    <property type="entry name" value="DAHP_synth_1"/>
    <property type="match status" value="1"/>
</dbReference>
<evidence type="ECO:0000256" key="5">
    <source>
        <dbReference type="ARBA" id="ARBA00012693"/>
    </source>
</evidence>
<keyword evidence="6" id="KW-0963">Cytoplasm</keyword>
<dbReference type="PANTHER" id="PTHR21057">
    <property type="entry name" value="PHOSPHO-2-DEHYDRO-3-DEOXYHEPTONATE ALDOLASE"/>
    <property type="match status" value="1"/>
</dbReference>
<evidence type="ECO:0000256" key="6">
    <source>
        <dbReference type="ARBA" id="ARBA00022490"/>
    </source>
</evidence>
<protein>
    <recommendedName>
        <fullName evidence="5">3-deoxy-8-phosphooctulonate synthase</fullName>
        <ecNumber evidence="5">2.5.1.55</ecNumber>
    </recommendedName>
</protein>
<dbReference type="NCBIfam" id="TIGR01362">
    <property type="entry name" value="KDO8P_synth"/>
    <property type="match status" value="1"/>
</dbReference>